<dbReference type="PANTHER" id="PTHR43806">
    <property type="entry name" value="PEPTIDASE S8"/>
    <property type="match status" value="1"/>
</dbReference>
<feature type="region of interest" description="Disordered" evidence="7">
    <location>
        <begin position="68"/>
        <end position="161"/>
    </location>
</feature>
<evidence type="ECO:0000259" key="8">
    <source>
        <dbReference type="Pfam" id="PF00082"/>
    </source>
</evidence>
<keyword evidence="4 5" id="KW-0720">Serine protease</keyword>
<dbReference type="InterPro" id="IPR022398">
    <property type="entry name" value="Peptidase_S8_His-AS"/>
</dbReference>
<dbReference type="SUPFAM" id="SSF52743">
    <property type="entry name" value="Subtilisin-like"/>
    <property type="match status" value="1"/>
</dbReference>
<dbReference type="PROSITE" id="PS00138">
    <property type="entry name" value="SUBTILASE_SER"/>
    <property type="match status" value="1"/>
</dbReference>
<name>A0ABY8U405_TETOB</name>
<feature type="active site" description="Charge relay system" evidence="5">
    <location>
        <position position="439"/>
    </location>
</feature>
<keyword evidence="2 5" id="KW-0645">Protease</keyword>
<dbReference type="InterPro" id="IPR015500">
    <property type="entry name" value="Peptidase_S8_subtilisin-rel"/>
</dbReference>
<gene>
    <name evidence="9" type="ORF">OEZ85_012891</name>
</gene>
<dbReference type="InterPro" id="IPR036852">
    <property type="entry name" value="Peptidase_S8/S53_dom_sf"/>
</dbReference>
<dbReference type="PROSITE" id="PS51892">
    <property type="entry name" value="SUBTILASE"/>
    <property type="match status" value="1"/>
</dbReference>
<dbReference type="PROSITE" id="PS00136">
    <property type="entry name" value="SUBTILASE_ASP"/>
    <property type="match status" value="1"/>
</dbReference>
<organism evidence="9 10">
    <name type="scientific">Tetradesmus obliquus</name>
    <name type="common">Green alga</name>
    <name type="synonym">Acutodesmus obliquus</name>
    <dbReference type="NCBI Taxonomy" id="3088"/>
    <lineage>
        <taxon>Eukaryota</taxon>
        <taxon>Viridiplantae</taxon>
        <taxon>Chlorophyta</taxon>
        <taxon>core chlorophytes</taxon>
        <taxon>Chlorophyceae</taxon>
        <taxon>CS clade</taxon>
        <taxon>Sphaeropleales</taxon>
        <taxon>Scenedesmaceae</taxon>
        <taxon>Tetradesmus</taxon>
    </lineage>
</organism>
<dbReference type="EMBL" id="CP126214">
    <property type="protein sequence ID" value="WIA16177.1"/>
    <property type="molecule type" value="Genomic_DNA"/>
</dbReference>
<comment type="similarity">
    <text evidence="1 5 6">Belongs to the peptidase S8 family.</text>
</comment>
<feature type="domain" description="Peptidase S8/S53" evidence="8">
    <location>
        <begin position="211"/>
        <end position="490"/>
    </location>
</feature>
<protein>
    <recommendedName>
        <fullName evidence="8">Peptidase S8/S53 domain-containing protein</fullName>
    </recommendedName>
</protein>
<evidence type="ECO:0000256" key="1">
    <source>
        <dbReference type="ARBA" id="ARBA00011073"/>
    </source>
</evidence>
<evidence type="ECO:0000256" key="3">
    <source>
        <dbReference type="ARBA" id="ARBA00022801"/>
    </source>
</evidence>
<dbReference type="InterPro" id="IPR000209">
    <property type="entry name" value="Peptidase_S8/S53_dom"/>
</dbReference>
<dbReference type="InterPro" id="IPR023827">
    <property type="entry name" value="Peptidase_S8_Asp-AS"/>
</dbReference>
<evidence type="ECO:0000256" key="4">
    <source>
        <dbReference type="ARBA" id="ARBA00022825"/>
    </source>
</evidence>
<dbReference type="InterPro" id="IPR023828">
    <property type="entry name" value="Peptidase_S8_Ser-AS"/>
</dbReference>
<keyword evidence="10" id="KW-1185">Reference proteome</keyword>
<dbReference type="Pfam" id="PF00082">
    <property type="entry name" value="Peptidase_S8"/>
    <property type="match status" value="1"/>
</dbReference>
<evidence type="ECO:0000256" key="6">
    <source>
        <dbReference type="RuleBase" id="RU003355"/>
    </source>
</evidence>
<dbReference type="Gene3D" id="3.40.50.200">
    <property type="entry name" value="Peptidase S8/S53 domain"/>
    <property type="match status" value="1"/>
</dbReference>
<feature type="compositionally biased region" description="Low complexity" evidence="7">
    <location>
        <begin position="81"/>
        <end position="93"/>
    </location>
</feature>
<evidence type="ECO:0000313" key="10">
    <source>
        <dbReference type="Proteomes" id="UP001244341"/>
    </source>
</evidence>
<dbReference type="InterPro" id="IPR050131">
    <property type="entry name" value="Peptidase_S8_subtilisin-like"/>
</dbReference>
<evidence type="ECO:0000256" key="5">
    <source>
        <dbReference type="PROSITE-ProRule" id="PRU01240"/>
    </source>
</evidence>
<evidence type="ECO:0000256" key="2">
    <source>
        <dbReference type="ARBA" id="ARBA00022670"/>
    </source>
</evidence>
<dbReference type="PANTHER" id="PTHR43806:SF11">
    <property type="entry name" value="CEREVISIN-RELATED"/>
    <property type="match status" value="1"/>
</dbReference>
<sequence>MSRAKGRAVRGAPPAVPCACAVLYILLLCDVYAVELLADEASFIASKQHGSLRGLAQLTNPTEQLGTEILTPDAGRPLPQDDGSSSDSRSSFDQPAHGAVVKEVTGGLVKPYTTGSPTSPDAVLPSPSPSPARRRRRRRQTVGDNRLAPPPVSNDPSDSNLNLDVPAAAGLLGREALAAGEQVPVGVAFIEGATANAVPVTGGPAVDRMQQVTVAVVDSGVDSTHPDLAYAGGQTWVREPSEGRPGDMVDAGVDFYGHGTHIAGIIGARNNGAGVVGVAPSVPIYSLKVLDGAGQGALSDALDAVKWAAGKEGQALNIKVINLSIATYVSPNEDDYSDALEVVCAVFKEASDAGILVVTSAGNYQESLLNYLPAACPTVAAVTSVDPAAGTPSAYSNWLPANASDAAKARVIAAPGNGVLSTMSIQREASRYRELSGTSQAAPHVAGIAATCILAGACPSNSTGLQKLAVLQAAARERQQQQQQQQQQYGFAGDPATPRGLGSQKYYGYLAWSKFWQR</sequence>
<dbReference type="PROSITE" id="PS00137">
    <property type="entry name" value="SUBTILASE_HIS"/>
    <property type="match status" value="1"/>
</dbReference>
<feature type="active site" description="Charge relay system" evidence="5">
    <location>
        <position position="218"/>
    </location>
</feature>
<proteinExistence type="inferred from homology"/>
<accession>A0ABY8U405</accession>
<dbReference type="Proteomes" id="UP001244341">
    <property type="component" value="Chromosome 7b"/>
</dbReference>
<evidence type="ECO:0000256" key="7">
    <source>
        <dbReference type="SAM" id="MobiDB-lite"/>
    </source>
</evidence>
<reference evidence="9 10" key="1">
    <citation type="submission" date="2023-05" db="EMBL/GenBank/DDBJ databases">
        <title>A 100% complete, gapless, phased diploid assembly of the Scenedesmus obliquus UTEX 3031 genome.</title>
        <authorList>
            <person name="Biondi T.C."/>
            <person name="Hanschen E.R."/>
            <person name="Kwon T."/>
            <person name="Eng W."/>
            <person name="Kruse C.P.S."/>
            <person name="Koehler S.I."/>
            <person name="Kunde Y."/>
            <person name="Gleasner C.D."/>
            <person name="You Mak K.T."/>
            <person name="Polle J."/>
            <person name="Hovde B.T."/>
            <person name="Starkenburg S.R."/>
        </authorList>
    </citation>
    <scope>NUCLEOTIDE SEQUENCE [LARGE SCALE GENOMIC DNA]</scope>
    <source>
        <strain evidence="9 10">DOE0152z</strain>
    </source>
</reference>
<dbReference type="PRINTS" id="PR00723">
    <property type="entry name" value="SUBTILISIN"/>
</dbReference>
<evidence type="ECO:0000313" key="9">
    <source>
        <dbReference type="EMBL" id="WIA16177.1"/>
    </source>
</evidence>
<keyword evidence="3 5" id="KW-0378">Hydrolase</keyword>
<feature type="active site" description="Charge relay system" evidence="5">
    <location>
        <position position="258"/>
    </location>
</feature>